<dbReference type="EMBL" id="JABSTR010000006">
    <property type="protein sequence ID" value="KAH9374037.1"/>
    <property type="molecule type" value="Genomic_DNA"/>
</dbReference>
<evidence type="ECO:0000313" key="2">
    <source>
        <dbReference type="Proteomes" id="UP000821853"/>
    </source>
</evidence>
<name>A0A9J6GF30_HAELO</name>
<sequence length="117" mass="13420">MTPVAMTLCQFVTPKTALSTEDGGKLPAFRRHRTATHTVEEEWRMLPSYFSKDEKLSLEVKPPALFWADLHQMRTFGDKQEFLNIVTLAQLIVSLPHSNAATERIFAHGRRENKKPQ</sequence>
<dbReference type="Proteomes" id="UP000821853">
    <property type="component" value="Chromosome 4"/>
</dbReference>
<dbReference type="AlphaFoldDB" id="A0A9J6GF30"/>
<keyword evidence="2" id="KW-1185">Reference proteome</keyword>
<organism evidence="1 2">
    <name type="scientific">Haemaphysalis longicornis</name>
    <name type="common">Bush tick</name>
    <dbReference type="NCBI Taxonomy" id="44386"/>
    <lineage>
        <taxon>Eukaryota</taxon>
        <taxon>Metazoa</taxon>
        <taxon>Ecdysozoa</taxon>
        <taxon>Arthropoda</taxon>
        <taxon>Chelicerata</taxon>
        <taxon>Arachnida</taxon>
        <taxon>Acari</taxon>
        <taxon>Parasitiformes</taxon>
        <taxon>Ixodida</taxon>
        <taxon>Ixodoidea</taxon>
        <taxon>Ixodidae</taxon>
        <taxon>Haemaphysalinae</taxon>
        <taxon>Haemaphysalis</taxon>
    </lineage>
</organism>
<evidence type="ECO:0008006" key="3">
    <source>
        <dbReference type="Google" id="ProtNLM"/>
    </source>
</evidence>
<dbReference type="VEuPathDB" id="VectorBase:HLOH_049169"/>
<proteinExistence type="predicted"/>
<gene>
    <name evidence="1" type="ORF">HPB48_005306</name>
</gene>
<evidence type="ECO:0000313" key="1">
    <source>
        <dbReference type="EMBL" id="KAH9374037.1"/>
    </source>
</evidence>
<accession>A0A9J6GF30</accession>
<protein>
    <recommendedName>
        <fullName evidence="3">HAT C-terminal dimerisation domain-containing protein</fullName>
    </recommendedName>
</protein>
<comment type="caution">
    <text evidence="1">The sequence shown here is derived from an EMBL/GenBank/DDBJ whole genome shotgun (WGS) entry which is preliminary data.</text>
</comment>
<dbReference type="OrthoDB" id="6537755at2759"/>
<reference evidence="1 2" key="1">
    <citation type="journal article" date="2020" name="Cell">
        <title>Large-Scale Comparative Analyses of Tick Genomes Elucidate Their Genetic Diversity and Vector Capacities.</title>
        <authorList>
            <consortium name="Tick Genome and Microbiome Consortium (TIGMIC)"/>
            <person name="Jia N."/>
            <person name="Wang J."/>
            <person name="Shi W."/>
            <person name="Du L."/>
            <person name="Sun Y."/>
            <person name="Zhan W."/>
            <person name="Jiang J.F."/>
            <person name="Wang Q."/>
            <person name="Zhang B."/>
            <person name="Ji P."/>
            <person name="Bell-Sakyi L."/>
            <person name="Cui X.M."/>
            <person name="Yuan T.T."/>
            <person name="Jiang B.G."/>
            <person name="Yang W.F."/>
            <person name="Lam T.T."/>
            <person name="Chang Q.C."/>
            <person name="Ding S.J."/>
            <person name="Wang X.J."/>
            <person name="Zhu J.G."/>
            <person name="Ruan X.D."/>
            <person name="Zhao L."/>
            <person name="Wei J.T."/>
            <person name="Ye R.Z."/>
            <person name="Que T.C."/>
            <person name="Du C.H."/>
            <person name="Zhou Y.H."/>
            <person name="Cheng J.X."/>
            <person name="Dai P.F."/>
            <person name="Guo W.B."/>
            <person name="Han X.H."/>
            <person name="Huang E.J."/>
            <person name="Li L.F."/>
            <person name="Wei W."/>
            <person name="Gao Y.C."/>
            <person name="Liu J.Z."/>
            <person name="Shao H.Z."/>
            <person name="Wang X."/>
            <person name="Wang C.C."/>
            <person name="Yang T.C."/>
            <person name="Huo Q.B."/>
            <person name="Li W."/>
            <person name="Chen H.Y."/>
            <person name="Chen S.E."/>
            <person name="Zhou L.G."/>
            <person name="Ni X.B."/>
            <person name="Tian J.H."/>
            <person name="Sheng Y."/>
            <person name="Liu T."/>
            <person name="Pan Y.S."/>
            <person name="Xia L.Y."/>
            <person name="Li J."/>
            <person name="Zhao F."/>
            <person name="Cao W.C."/>
        </authorList>
    </citation>
    <scope>NUCLEOTIDE SEQUENCE [LARGE SCALE GENOMIC DNA]</scope>
    <source>
        <strain evidence="1">HaeL-2018</strain>
    </source>
</reference>